<dbReference type="InterPro" id="IPR009078">
    <property type="entry name" value="Ferritin-like_SF"/>
</dbReference>
<dbReference type="EMBL" id="JAULJE010000019">
    <property type="protein sequence ID" value="KAK1332009.1"/>
    <property type="molecule type" value="Genomic_DNA"/>
</dbReference>
<comment type="caution">
    <text evidence="1">The sequence shown here is derived from an EMBL/GenBank/DDBJ whole genome shotgun (WGS) entry which is preliminary data.</text>
</comment>
<proteinExistence type="predicted"/>
<keyword evidence="2" id="KW-1185">Reference proteome</keyword>
<protein>
    <submittedName>
        <fullName evidence="1">Uncharacterized protein</fullName>
    </submittedName>
</protein>
<sequence>MREVQGLQRRCCKGVSAAWCLRRELGTGRELERPVVGKLISQQSGKLRLESRMWLPCWLLPGDTPSPLLSAVARSALSAPTGPGLSWSSKCFILGMRPPQRPRVIRNGYACHRFAITAVGKWGTFISCRGRRATGVHGLDVAWLASSHHKAPANSVTDNLERKTARRELSICAMAAEAFGRPLQRRRLSEGLGHPRTASPLVHQGSYASFSIHEMTASKLARLQAKKEKTIPVMLECHEVSCAKGTQSNVSTSPALILSSETQKDGAGRSPAWFVELAEGTVTQHRYIKVLAVPVAAMFGRIRPRDAPASSFQPLSCVLSSHHLQNHLQDQPKHSFILFFFYLNSLLLNNHELPTSSELFHRGGGYGQLPGQPASATLLLLPLSGLLSSLWRCGSRGRGPHLPQVVGEKGPEHLLEMHNKRGSRILFLDVLKASQDEPSSCDFLENYFRGEQVKFIKKMGDHLTHL</sequence>
<reference evidence="1" key="1">
    <citation type="submission" date="2023-06" db="EMBL/GenBank/DDBJ databases">
        <title>Reference genome for the Northern bat (Eptesicus nilssonii), a most northern bat species.</title>
        <authorList>
            <person name="Laine V.N."/>
            <person name="Pulliainen A.T."/>
            <person name="Lilley T.M."/>
        </authorList>
    </citation>
    <scope>NUCLEOTIDE SEQUENCE</scope>
    <source>
        <strain evidence="1">BLF_Eptnil</strain>
        <tissue evidence="1">Kidney</tissue>
    </source>
</reference>
<dbReference type="Proteomes" id="UP001177744">
    <property type="component" value="Unassembled WGS sequence"/>
</dbReference>
<evidence type="ECO:0000313" key="2">
    <source>
        <dbReference type="Proteomes" id="UP001177744"/>
    </source>
</evidence>
<name>A0AA40LHM5_CNENI</name>
<evidence type="ECO:0000313" key="1">
    <source>
        <dbReference type="EMBL" id="KAK1332009.1"/>
    </source>
</evidence>
<dbReference type="Gene3D" id="1.20.1260.10">
    <property type="match status" value="1"/>
</dbReference>
<dbReference type="InterPro" id="IPR012347">
    <property type="entry name" value="Ferritin-like"/>
</dbReference>
<dbReference type="AlphaFoldDB" id="A0AA40LHM5"/>
<accession>A0AA40LHM5</accession>
<gene>
    <name evidence="1" type="ORF">QTO34_007686</name>
</gene>
<organism evidence="1 2">
    <name type="scientific">Cnephaeus nilssonii</name>
    <name type="common">Northern bat</name>
    <name type="synonym">Eptesicus nilssonii</name>
    <dbReference type="NCBI Taxonomy" id="3371016"/>
    <lineage>
        <taxon>Eukaryota</taxon>
        <taxon>Metazoa</taxon>
        <taxon>Chordata</taxon>
        <taxon>Craniata</taxon>
        <taxon>Vertebrata</taxon>
        <taxon>Euteleostomi</taxon>
        <taxon>Mammalia</taxon>
        <taxon>Eutheria</taxon>
        <taxon>Laurasiatheria</taxon>
        <taxon>Chiroptera</taxon>
        <taxon>Yangochiroptera</taxon>
        <taxon>Vespertilionidae</taxon>
        <taxon>Cnephaeus</taxon>
    </lineage>
</organism>
<dbReference type="SUPFAM" id="SSF47240">
    <property type="entry name" value="Ferritin-like"/>
    <property type="match status" value="1"/>
</dbReference>